<name>A0A2J6RCP2_HYAVF</name>
<dbReference type="EMBL" id="KZ613951">
    <property type="protein sequence ID" value="PMD36286.1"/>
    <property type="molecule type" value="Genomic_DNA"/>
</dbReference>
<accession>A0A2J6RCP2</accession>
<evidence type="ECO:0000313" key="3">
    <source>
        <dbReference type="Proteomes" id="UP000235786"/>
    </source>
</evidence>
<feature type="signal peptide" evidence="1">
    <location>
        <begin position="1"/>
        <end position="22"/>
    </location>
</feature>
<protein>
    <recommendedName>
        <fullName evidence="4">Ecp2 effector protein domain-containing protein</fullName>
    </recommendedName>
</protein>
<dbReference type="AlphaFoldDB" id="A0A2J6RCP2"/>
<dbReference type="Proteomes" id="UP000235786">
    <property type="component" value="Unassembled WGS sequence"/>
</dbReference>
<evidence type="ECO:0000313" key="2">
    <source>
        <dbReference type="EMBL" id="PMD36286.1"/>
    </source>
</evidence>
<reference evidence="2 3" key="1">
    <citation type="submission" date="2016-04" db="EMBL/GenBank/DDBJ databases">
        <title>A degradative enzymes factory behind the ericoid mycorrhizal symbiosis.</title>
        <authorList>
            <consortium name="DOE Joint Genome Institute"/>
            <person name="Martino E."/>
            <person name="Morin E."/>
            <person name="Grelet G."/>
            <person name="Kuo A."/>
            <person name="Kohler A."/>
            <person name="Daghino S."/>
            <person name="Barry K."/>
            <person name="Choi C."/>
            <person name="Cichocki N."/>
            <person name="Clum A."/>
            <person name="Copeland A."/>
            <person name="Hainaut M."/>
            <person name="Haridas S."/>
            <person name="Labutti K."/>
            <person name="Lindquist E."/>
            <person name="Lipzen A."/>
            <person name="Khouja H.-R."/>
            <person name="Murat C."/>
            <person name="Ohm R."/>
            <person name="Olson A."/>
            <person name="Spatafora J."/>
            <person name="Veneault-Fourrey C."/>
            <person name="Henrissat B."/>
            <person name="Grigoriev I."/>
            <person name="Martin F."/>
            <person name="Perotto S."/>
        </authorList>
    </citation>
    <scope>NUCLEOTIDE SEQUENCE [LARGE SCALE GENOMIC DNA]</scope>
    <source>
        <strain evidence="2 3">F</strain>
    </source>
</reference>
<evidence type="ECO:0008006" key="4">
    <source>
        <dbReference type="Google" id="ProtNLM"/>
    </source>
</evidence>
<keyword evidence="3" id="KW-1185">Reference proteome</keyword>
<sequence length="205" mass="22016">MRFTIAHFVAVLASVGSVTTFAVPKVAGYDNARKLSFFFLSSPSKVAGSVSVVDNSDDFVGTPEEIYTKVKARYDSVVPLEKRNQEFPPLCIPVAGWNWQKADVNAAGQCRSQMGNAGRVWINAQSCSRVCCVTGNQVWICNDNNYAINPALPYIQSYVGAIVGYCTTSDTVAGPLAGGQMFDTDGYNVILRGEGGLATDCDFSP</sequence>
<keyword evidence="1" id="KW-0732">Signal</keyword>
<organism evidence="2 3">
    <name type="scientific">Hyaloscypha variabilis (strain UAMH 11265 / GT02V1 / F)</name>
    <name type="common">Meliniomyces variabilis</name>
    <dbReference type="NCBI Taxonomy" id="1149755"/>
    <lineage>
        <taxon>Eukaryota</taxon>
        <taxon>Fungi</taxon>
        <taxon>Dikarya</taxon>
        <taxon>Ascomycota</taxon>
        <taxon>Pezizomycotina</taxon>
        <taxon>Leotiomycetes</taxon>
        <taxon>Helotiales</taxon>
        <taxon>Hyaloscyphaceae</taxon>
        <taxon>Hyaloscypha</taxon>
        <taxon>Hyaloscypha variabilis</taxon>
    </lineage>
</organism>
<proteinExistence type="predicted"/>
<dbReference type="OrthoDB" id="3466524at2759"/>
<gene>
    <name evidence="2" type="ORF">L207DRAFT_602339</name>
</gene>
<evidence type="ECO:0000256" key="1">
    <source>
        <dbReference type="SAM" id="SignalP"/>
    </source>
</evidence>
<feature type="chain" id="PRO_5014344855" description="Ecp2 effector protein domain-containing protein" evidence="1">
    <location>
        <begin position="23"/>
        <end position="205"/>
    </location>
</feature>